<keyword evidence="2" id="KW-1185">Reference proteome</keyword>
<dbReference type="EMBL" id="CM055760">
    <property type="protein sequence ID" value="KAJ7987103.1"/>
    <property type="molecule type" value="Genomic_DNA"/>
</dbReference>
<accession>A0ACC2F6X6</accession>
<protein>
    <submittedName>
        <fullName evidence="1">Uncharacterized protein</fullName>
    </submittedName>
</protein>
<sequence length="182" mass="20668">MALAYRLYVGVVTALILCHYSLAEWNATEDEQGNSTVALHHQGNSNNFTEDLNETQTDGESGGRIIKCPLEFQHYCIHGSCQFYEALDSPSCSCNPGYTGYRCELFDLGWQVTDQRQIIVACVITALVFMILLIVFICICAHRHKISFLSFDRNYRYLCSMISNRDYSLYSPAGRDDGFGWE</sequence>
<name>A0ACC2F6X6_DALPE</name>
<organism evidence="1 2">
    <name type="scientific">Dallia pectoralis</name>
    <name type="common">Alaska blackfish</name>
    <dbReference type="NCBI Taxonomy" id="75939"/>
    <lineage>
        <taxon>Eukaryota</taxon>
        <taxon>Metazoa</taxon>
        <taxon>Chordata</taxon>
        <taxon>Craniata</taxon>
        <taxon>Vertebrata</taxon>
        <taxon>Euteleostomi</taxon>
        <taxon>Actinopterygii</taxon>
        <taxon>Neopterygii</taxon>
        <taxon>Teleostei</taxon>
        <taxon>Protacanthopterygii</taxon>
        <taxon>Esociformes</taxon>
        <taxon>Umbridae</taxon>
        <taxon>Dallia</taxon>
    </lineage>
</organism>
<comment type="caution">
    <text evidence="1">The sequence shown here is derived from an EMBL/GenBank/DDBJ whole genome shotgun (WGS) entry which is preliminary data.</text>
</comment>
<evidence type="ECO:0000313" key="1">
    <source>
        <dbReference type="EMBL" id="KAJ7987103.1"/>
    </source>
</evidence>
<gene>
    <name evidence="1" type="ORF">DPEC_G00335280</name>
</gene>
<proteinExistence type="predicted"/>
<reference evidence="1" key="1">
    <citation type="submission" date="2021-05" db="EMBL/GenBank/DDBJ databases">
        <authorList>
            <person name="Pan Q."/>
            <person name="Jouanno E."/>
            <person name="Zahm M."/>
            <person name="Klopp C."/>
            <person name="Cabau C."/>
            <person name="Louis A."/>
            <person name="Berthelot C."/>
            <person name="Parey E."/>
            <person name="Roest Crollius H."/>
            <person name="Montfort J."/>
            <person name="Robinson-Rechavi M."/>
            <person name="Bouchez O."/>
            <person name="Lampietro C."/>
            <person name="Lopez Roques C."/>
            <person name="Donnadieu C."/>
            <person name="Postlethwait J."/>
            <person name="Bobe J."/>
            <person name="Dillon D."/>
            <person name="Chandos A."/>
            <person name="von Hippel F."/>
            <person name="Guiguen Y."/>
        </authorList>
    </citation>
    <scope>NUCLEOTIDE SEQUENCE</scope>
    <source>
        <strain evidence="1">YG-Jan2019</strain>
    </source>
</reference>
<evidence type="ECO:0000313" key="2">
    <source>
        <dbReference type="Proteomes" id="UP001157502"/>
    </source>
</evidence>
<dbReference type="Proteomes" id="UP001157502">
    <property type="component" value="Chromosome 33"/>
</dbReference>